<dbReference type="Proteomes" id="UP001603857">
    <property type="component" value="Unassembled WGS sequence"/>
</dbReference>
<reference evidence="2 3" key="1">
    <citation type="submission" date="2024-08" db="EMBL/GenBank/DDBJ databases">
        <title>Insights into the chromosomal genome structure of Flemingia macrophylla.</title>
        <authorList>
            <person name="Ding Y."/>
            <person name="Zhao Y."/>
            <person name="Bi W."/>
            <person name="Wu M."/>
            <person name="Zhao G."/>
            <person name="Gong Y."/>
            <person name="Li W."/>
            <person name="Zhang P."/>
        </authorList>
    </citation>
    <scope>NUCLEOTIDE SEQUENCE [LARGE SCALE GENOMIC DNA]</scope>
    <source>
        <strain evidence="2">DYQJB</strain>
        <tissue evidence="2">Leaf</tissue>
    </source>
</reference>
<dbReference type="InterPro" id="IPR011989">
    <property type="entry name" value="ARM-like"/>
</dbReference>
<accession>A0ABD1L9J1</accession>
<protein>
    <recommendedName>
        <fullName evidence="4">ARM repeat superfamily protein</fullName>
    </recommendedName>
</protein>
<gene>
    <name evidence="2" type="ORF">Fmac_029105</name>
</gene>
<proteinExistence type="predicted"/>
<evidence type="ECO:0008006" key="4">
    <source>
        <dbReference type="Google" id="ProtNLM"/>
    </source>
</evidence>
<dbReference type="EMBL" id="JBGMDY010000010">
    <property type="protein sequence ID" value="KAL2320136.1"/>
    <property type="molecule type" value="Genomic_DNA"/>
</dbReference>
<evidence type="ECO:0000256" key="1">
    <source>
        <dbReference type="ARBA" id="ARBA00022737"/>
    </source>
</evidence>
<sequence length="191" mass="20369">MHAQCCLLSGLADENESVLALGVGHVLVEHYATTSLPHLLLAVEDGIFNDSWRIRQSSVELLGDLLFKVVGTSGKALLEGGSHEGSSTEAHGRAIIEGACVGLSEVMASAGKSQLLSFMNEFIPTIRTAFCDSFKEKSSIQSISPPLCIPFTFLLRHVCVPVSGKEGNGPSGKSQYSGEPCNIKCWSKGCW</sequence>
<evidence type="ECO:0000313" key="3">
    <source>
        <dbReference type="Proteomes" id="UP001603857"/>
    </source>
</evidence>
<comment type="caution">
    <text evidence="2">The sequence shown here is derived from an EMBL/GenBank/DDBJ whole genome shotgun (WGS) entry which is preliminary data.</text>
</comment>
<organism evidence="2 3">
    <name type="scientific">Flemingia macrophylla</name>
    <dbReference type="NCBI Taxonomy" id="520843"/>
    <lineage>
        <taxon>Eukaryota</taxon>
        <taxon>Viridiplantae</taxon>
        <taxon>Streptophyta</taxon>
        <taxon>Embryophyta</taxon>
        <taxon>Tracheophyta</taxon>
        <taxon>Spermatophyta</taxon>
        <taxon>Magnoliopsida</taxon>
        <taxon>eudicotyledons</taxon>
        <taxon>Gunneridae</taxon>
        <taxon>Pentapetalae</taxon>
        <taxon>rosids</taxon>
        <taxon>fabids</taxon>
        <taxon>Fabales</taxon>
        <taxon>Fabaceae</taxon>
        <taxon>Papilionoideae</taxon>
        <taxon>50 kb inversion clade</taxon>
        <taxon>NPAAA clade</taxon>
        <taxon>indigoferoid/millettioid clade</taxon>
        <taxon>Phaseoleae</taxon>
        <taxon>Flemingia</taxon>
    </lineage>
</organism>
<dbReference type="PANTHER" id="PTHR23346:SF7">
    <property type="entry name" value="STALLED RIBOSOME SENSOR GCN1"/>
    <property type="match status" value="1"/>
</dbReference>
<dbReference type="PANTHER" id="PTHR23346">
    <property type="entry name" value="TRANSLATIONAL ACTIVATOR GCN1-RELATED"/>
    <property type="match status" value="1"/>
</dbReference>
<evidence type="ECO:0000313" key="2">
    <source>
        <dbReference type="EMBL" id="KAL2320136.1"/>
    </source>
</evidence>
<dbReference type="AlphaFoldDB" id="A0ABD1L9J1"/>
<keyword evidence="3" id="KW-1185">Reference proteome</keyword>
<keyword evidence="1" id="KW-0677">Repeat</keyword>
<dbReference type="Gene3D" id="1.25.10.10">
    <property type="entry name" value="Leucine-rich Repeat Variant"/>
    <property type="match status" value="1"/>
</dbReference>
<name>A0ABD1L9J1_9FABA</name>